<evidence type="ECO:0000259" key="6">
    <source>
        <dbReference type="Pfam" id="PF00962"/>
    </source>
</evidence>
<dbReference type="SUPFAM" id="SSF51556">
    <property type="entry name" value="Metallo-dependent hydrolases"/>
    <property type="match status" value="1"/>
</dbReference>
<proteinExistence type="inferred from homology"/>
<dbReference type="InterPro" id="IPR006330">
    <property type="entry name" value="Ado/ade_deaminase"/>
</dbReference>
<gene>
    <name evidence="7" type="ORF">QPJ95_23170</name>
</gene>
<dbReference type="InterPro" id="IPR001365">
    <property type="entry name" value="A_deaminase_dom"/>
</dbReference>
<evidence type="ECO:0000256" key="1">
    <source>
        <dbReference type="ARBA" id="ARBA00001947"/>
    </source>
</evidence>
<dbReference type="PANTHER" id="PTHR43114:SF6">
    <property type="entry name" value="ADENINE DEAMINASE"/>
    <property type="match status" value="1"/>
</dbReference>
<dbReference type="EMBL" id="CP127247">
    <property type="protein sequence ID" value="WIY25341.1"/>
    <property type="molecule type" value="Genomic_DNA"/>
</dbReference>
<evidence type="ECO:0000256" key="4">
    <source>
        <dbReference type="ARBA" id="ARBA00022801"/>
    </source>
</evidence>
<keyword evidence="3" id="KW-0479">Metal-binding</keyword>
<evidence type="ECO:0000256" key="2">
    <source>
        <dbReference type="ARBA" id="ARBA00006676"/>
    </source>
</evidence>
<sequence>MSVADLPKIELHLHHEGAAPPAFIRQLAHEKKMDLSGIFRADGGYDFRDFTHFLSVYEAASEVLTGPEEFRRLTLAILEESAANGVVYSETFLSPDFCGGGDLAAWRDYLAAIQDAADEAEKRFGITLRGVVTCVRHFGPDKAKKAAQCAADTAGDWIVGFGMGGNEGMGQQGDFAWSFDCAREAGLRLTTHAGEFGGPESVRDAVRILGVERIGHGVRAIEDADLVHELADRGTVLEVCPGSNVVLGLCPDFASHPISRLRDAGVKVTVSTDDPPFFHTTMRREYEMLNQAFGWDADDFAALNATALAAAFCDDATRDRVQKRLES</sequence>
<evidence type="ECO:0000313" key="8">
    <source>
        <dbReference type="Proteomes" id="UP001238334"/>
    </source>
</evidence>
<protein>
    <submittedName>
        <fullName evidence="7">Adenosine deaminase</fullName>
        <ecNumber evidence="7">3.5.4.4</ecNumber>
    </submittedName>
</protein>
<dbReference type="InterPro" id="IPR032466">
    <property type="entry name" value="Metal_Hydrolase"/>
</dbReference>
<dbReference type="NCBIfam" id="TIGR01430">
    <property type="entry name" value="aden_deam"/>
    <property type="match status" value="1"/>
</dbReference>
<evidence type="ECO:0000313" key="7">
    <source>
        <dbReference type="EMBL" id="WIY25341.1"/>
    </source>
</evidence>
<keyword evidence="4 7" id="KW-0378">Hydrolase</keyword>
<dbReference type="KEGG" id="ppso:QPJ95_23170"/>
<dbReference type="GO" id="GO:0016814">
    <property type="term" value="F:hydrolase activity, acting on carbon-nitrogen (but not peptide) bonds, in cyclic amidines"/>
    <property type="evidence" value="ECO:0007669"/>
    <property type="project" value="UniProtKB-ARBA"/>
</dbReference>
<organism evidence="7 8">
    <name type="scientific">Parasedimentitalea psychrophila</name>
    <dbReference type="NCBI Taxonomy" id="2997337"/>
    <lineage>
        <taxon>Bacteria</taxon>
        <taxon>Pseudomonadati</taxon>
        <taxon>Pseudomonadota</taxon>
        <taxon>Alphaproteobacteria</taxon>
        <taxon>Rhodobacterales</taxon>
        <taxon>Paracoccaceae</taxon>
        <taxon>Parasedimentitalea</taxon>
    </lineage>
</organism>
<dbReference type="GO" id="GO:0019239">
    <property type="term" value="F:deaminase activity"/>
    <property type="evidence" value="ECO:0007669"/>
    <property type="project" value="InterPro"/>
</dbReference>
<keyword evidence="5" id="KW-0862">Zinc</keyword>
<dbReference type="Gene3D" id="3.20.20.140">
    <property type="entry name" value="Metal-dependent hydrolases"/>
    <property type="match status" value="1"/>
</dbReference>
<keyword evidence="8" id="KW-1185">Reference proteome</keyword>
<dbReference type="NCBIfam" id="NF006848">
    <property type="entry name" value="PRK09358.1-3"/>
    <property type="match status" value="1"/>
</dbReference>
<feature type="domain" description="Adenosine deaminase" evidence="6">
    <location>
        <begin position="7"/>
        <end position="325"/>
    </location>
</feature>
<dbReference type="GO" id="GO:0046872">
    <property type="term" value="F:metal ion binding"/>
    <property type="evidence" value="ECO:0007669"/>
    <property type="project" value="UniProtKB-KW"/>
</dbReference>
<reference evidence="7 8" key="1">
    <citation type="submission" date="2023-06" db="EMBL/GenBank/DDBJ databases">
        <title>Parasedimentitalea psychrophila sp. nov., a psychrophilic bacterium isolated from deep-sea sediment.</title>
        <authorList>
            <person name="Li A."/>
        </authorList>
    </citation>
    <scope>NUCLEOTIDE SEQUENCE [LARGE SCALE GENOMIC DNA]</scope>
    <source>
        <strain evidence="7 8">QS115</strain>
    </source>
</reference>
<dbReference type="AlphaFoldDB" id="A0A9Y2L0C3"/>
<dbReference type="Pfam" id="PF00962">
    <property type="entry name" value="A_deaminase"/>
    <property type="match status" value="1"/>
</dbReference>
<dbReference type="RefSeq" id="WP_270919680.1">
    <property type="nucleotide sequence ID" value="NZ_CP127247.1"/>
</dbReference>
<evidence type="ECO:0000256" key="5">
    <source>
        <dbReference type="ARBA" id="ARBA00022833"/>
    </source>
</evidence>
<evidence type="ECO:0000256" key="3">
    <source>
        <dbReference type="ARBA" id="ARBA00022723"/>
    </source>
</evidence>
<name>A0A9Y2L0C3_9RHOB</name>
<comment type="cofactor">
    <cofactor evidence="1">
        <name>Zn(2+)</name>
        <dbReference type="ChEBI" id="CHEBI:29105"/>
    </cofactor>
</comment>
<dbReference type="Proteomes" id="UP001238334">
    <property type="component" value="Chromosome"/>
</dbReference>
<comment type="similarity">
    <text evidence="2">Belongs to the metallo-dependent hydrolases superfamily. Adenosine and AMP deaminases family.</text>
</comment>
<accession>A0A9Y2L0C3</accession>
<dbReference type="PANTHER" id="PTHR43114">
    <property type="entry name" value="ADENINE DEAMINASE"/>
    <property type="match status" value="1"/>
</dbReference>
<dbReference type="EC" id="3.5.4.4" evidence="7"/>